<evidence type="ECO:0000313" key="3">
    <source>
        <dbReference type="Proteomes" id="UP000000674"/>
    </source>
</evidence>
<accession>A0B6D0</accession>
<sequence>MEKMKVAVVYHEDFPVHGYSVLKDRIRPSFDALMNSGLVDGVEVQVFRPQPAPVELVAEAHTENHMQNMRHDPHWNVALLSAGSVLMAAELVVSGKAESAFAYTGTAGHHASRGSCWGFCYFNDVAITILKLRKMGLKRFLIIDVDPHFGDGTRDFFGNDPDVFHINFHSGSQKEFDHERNNYDFGIGWNANDETFLREMENALKLAEGFDYEVCFVIFGHDSHTDDYGGFDLTLNAYPKMASMIKKAVDGKPLVFVLSGGSNPDVARRAIPDVIAVLAGRWPY</sequence>
<dbReference type="Pfam" id="PF00850">
    <property type="entry name" value="Hist_deacetyl"/>
    <property type="match status" value="1"/>
</dbReference>
<dbReference type="PRINTS" id="PR01270">
    <property type="entry name" value="HDASUPER"/>
</dbReference>
<proteinExistence type="predicted"/>
<organism evidence="2 3">
    <name type="scientific">Methanothrix thermoacetophila (strain DSM 6194 / JCM 14653 / NBRC 101360 / PT)</name>
    <name type="common">Methanosaeta thermophila</name>
    <dbReference type="NCBI Taxonomy" id="349307"/>
    <lineage>
        <taxon>Archaea</taxon>
        <taxon>Methanobacteriati</taxon>
        <taxon>Methanobacteriota</taxon>
        <taxon>Stenosarchaea group</taxon>
        <taxon>Methanomicrobia</taxon>
        <taxon>Methanotrichales</taxon>
        <taxon>Methanotrichaceae</taxon>
        <taxon>Methanothrix</taxon>
    </lineage>
</organism>
<feature type="domain" description="Histone deacetylase" evidence="1">
    <location>
        <begin position="74"/>
        <end position="277"/>
    </location>
</feature>
<dbReference type="GO" id="GO:0040029">
    <property type="term" value="P:epigenetic regulation of gene expression"/>
    <property type="evidence" value="ECO:0007669"/>
    <property type="project" value="TreeGrafter"/>
</dbReference>
<keyword evidence="3" id="KW-1185">Reference proteome</keyword>
<dbReference type="InterPro" id="IPR037138">
    <property type="entry name" value="His_deacetylse_dom_sf"/>
</dbReference>
<dbReference type="GO" id="GO:0004407">
    <property type="term" value="F:histone deacetylase activity"/>
    <property type="evidence" value="ECO:0007669"/>
    <property type="project" value="TreeGrafter"/>
</dbReference>
<dbReference type="Proteomes" id="UP000000674">
    <property type="component" value="Chromosome"/>
</dbReference>
<dbReference type="PANTHER" id="PTHR10625">
    <property type="entry name" value="HISTONE DEACETYLASE HDAC1-RELATED"/>
    <property type="match status" value="1"/>
</dbReference>
<protein>
    <submittedName>
        <fullName evidence="2">Histone deacetylase superfamily</fullName>
    </submittedName>
</protein>
<dbReference type="InterPro" id="IPR023801">
    <property type="entry name" value="His_deacetylse_dom"/>
</dbReference>
<dbReference type="GeneID" id="4462620"/>
<dbReference type="HOGENOM" id="CLU_007727_8_4_2"/>
<evidence type="ECO:0000259" key="1">
    <source>
        <dbReference type="Pfam" id="PF00850"/>
    </source>
</evidence>
<dbReference type="EMBL" id="CP000477">
    <property type="protein sequence ID" value="ABK14254.1"/>
    <property type="molecule type" value="Genomic_DNA"/>
</dbReference>
<dbReference type="RefSeq" id="WP_011695652.1">
    <property type="nucleotide sequence ID" value="NC_008553.1"/>
</dbReference>
<name>A0B6D0_METTP</name>
<evidence type="ECO:0000313" key="2">
    <source>
        <dbReference type="EMBL" id="ABK14254.1"/>
    </source>
</evidence>
<dbReference type="InterPro" id="IPR023696">
    <property type="entry name" value="Ureohydrolase_dom_sf"/>
</dbReference>
<dbReference type="SUPFAM" id="SSF52768">
    <property type="entry name" value="Arginase/deacetylase"/>
    <property type="match status" value="1"/>
</dbReference>
<dbReference type="AlphaFoldDB" id="A0B6D0"/>
<dbReference type="KEGG" id="mtp:Mthe_0463"/>
<dbReference type="Gene3D" id="3.40.800.20">
    <property type="entry name" value="Histone deacetylase domain"/>
    <property type="match status" value="1"/>
</dbReference>
<dbReference type="InterPro" id="IPR000286">
    <property type="entry name" value="HDACs"/>
</dbReference>
<dbReference type="STRING" id="349307.Mthe_0463"/>
<gene>
    <name evidence="2" type="ordered locus">Mthe_0463</name>
</gene>
<reference evidence="2 3" key="1">
    <citation type="submission" date="2006-10" db="EMBL/GenBank/DDBJ databases">
        <title>Complete sequence of Methanosaeta thermophila PT.</title>
        <authorList>
            <consortium name="US DOE Joint Genome Institute"/>
            <person name="Copeland A."/>
            <person name="Lucas S."/>
            <person name="Lapidus A."/>
            <person name="Barry K."/>
            <person name="Detter J.C."/>
            <person name="Glavina del Rio T."/>
            <person name="Hammon N."/>
            <person name="Israni S."/>
            <person name="Pitluck S."/>
            <person name="Chain P."/>
            <person name="Malfatti S."/>
            <person name="Shin M."/>
            <person name="Vergez L."/>
            <person name="Schmutz J."/>
            <person name="Larimer F."/>
            <person name="Land M."/>
            <person name="Hauser L."/>
            <person name="Kyrpides N."/>
            <person name="Kim E."/>
            <person name="Smith K.S."/>
            <person name="Ingram-Smith C."/>
            <person name="Richardson P."/>
        </authorList>
    </citation>
    <scope>NUCLEOTIDE SEQUENCE [LARGE SCALE GENOMIC DNA]</scope>
    <source>
        <strain evidence="3">DSM 6194 / JCM 14653 / NBRC 101360 / PT</strain>
    </source>
</reference>